<organism evidence="2 4">
    <name type="scientific">Adineta steineri</name>
    <dbReference type="NCBI Taxonomy" id="433720"/>
    <lineage>
        <taxon>Eukaryota</taxon>
        <taxon>Metazoa</taxon>
        <taxon>Spiralia</taxon>
        <taxon>Gnathifera</taxon>
        <taxon>Rotifera</taxon>
        <taxon>Eurotatoria</taxon>
        <taxon>Bdelloidea</taxon>
        <taxon>Adinetida</taxon>
        <taxon>Adinetidae</taxon>
        <taxon>Adineta</taxon>
    </lineage>
</organism>
<proteinExistence type="predicted"/>
<gene>
    <name evidence="3" type="ORF">OKA104_LOCUS38765</name>
    <name evidence="2" type="ORF">VCS650_LOCUS29453</name>
</gene>
<dbReference type="Proteomes" id="UP000663881">
    <property type="component" value="Unassembled WGS sequence"/>
</dbReference>
<evidence type="ECO:0000313" key="4">
    <source>
        <dbReference type="Proteomes" id="UP000663891"/>
    </source>
</evidence>
<reference evidence="2" key="1">
    <citation type="submission" date="2021-02" db="EMBL/GenBank/DDBJ databases">
        <authorList>
            <person name="Nowell W R."/>
        </authorList>
    </citation>
    <scope>NUCLEOTIDE SEQUENCE</scope>
</reference>
<keyword evidence="1" id="KW-0175">Coiled coil</keyword>
<dbReference type="EMBL" id="CAJOAY010007191">
    <property type="protein sequence ID" value="CAF4160500.1"/>
    <property type="molecule type" value="Genomic_DNA"/>
</dbReference>
<accession>A0A815BJU9</accession>
<protein>
    <recommendedName>
        <fullName evidence="5">B box-type domain-containing protein</fullName>
    </recommendedName>
</protein>
<evidence type="ECO:0000256" key="1">
    <source>
        <dbReference type="SAM" id="Coils"/>
    </source>
</evidence>
<feature type="coiled-coil region" evidence="1">
    <location>
        <begin position="48"/>
        <end position="109"/>
    </location>
</feature>
<dbReference type="OrthoDB" id="10034145at2759"/>
<sequence>MSANSPVNDKKPCTKCGLKRWVLLCDGCQTSFCIDHASEHRTYLSTELGNIEQQYVQLQHIYNQHEKRQEHPLFSQIDVWKHDTISKIQQTAETARTELQQMLDESNNRMKTILSHFHNELLIGRENDHFTETELNQWKEKLINIKEQLETPCDIELITDKNLTPINLIKVITTKQNTMIKIPSYSQPIELCRDTNDIDSSCNNELDKLQSNNADIRNNSAPEDVSVLQSTEPSVIPKEEPENILESCDVLPIECQDLLDPNEKNDLLVLQLPSTIQSQIPDILNKQTNHSVQIFNDKVEFLHILKHSKQTTVFIDIIDMVSDERNDLLDTISELDNVYSIYIHGIPLVDDTERSHFFRRYTKIKAMFEKEHRLIVQWFIDTANEYKKIGDIYTDRGDKDRGRFCFEEDIKLYKQLSVFLNENRCVR</sequence>
<name>A0A815BJU9_9BILA</name>
<comment type="caution">
    <text evidence="2">The sequence shown here is derived from an EMBL/GenBank/DDBJ whole genome shotgun (WGS) entry which is preliminary data.</text>
</comment>
<evidence type="ECO:0000313" key="2">
    <source>
        <dbReference type="EMBL" id="CAF1271580.1"/>
    </source>
</evidence>
<dbReference type="AlphaFoldDB" id="A0A815BJU9"/>
<dbReference type="EMBL" id="CAJNON010000456">
    <property type="protein sequence ID" value="CAF1271580.1"/>
    <property type="molecule type" value="Genomic_DNA"/>
</dbReference>
<evidence type="ECO:0000313" key="3">
    <source>
        <dbReference type="EMBL" id="CAF4160500.1"/>
    </source>
</evidence>
<dbReference type="Proteomes" id="UP000663891">
    <property type="component" value="Unassembled WGS sequence"/>
</dbReference>
<evidence type="ECO:0008006" key="5">
    <source>
        <dbReference type="Google" id="ProtNLM"/>
    </source>
</evidence>